<keyword evidence="1" id="KW-0175">Coiled coil</keyword>
<name>A0A6L9Y5P3_9BURK</name>
<proteinExistence type="predicted"/>
<reference evidence="3 4" key="1">
    <citation type="submission" date="2020-02" db="EMBL/GenBank/DDBJ databases">
        <title>Pelistega sp. NLN82 were isolated from wild rodents of the Hainan Island.</title>
        <authorList>
            <person name="Niu N."/>
            <person name="Zhou J."/>
        </authorList>
    </citation>
    <scope>NUCLEOTIDE SEQUENCE [LARGE SCALE GENOMIC DNA]</scope>
    <source>
        <strain evidence="3 4">NLN82</strain>
    </source>
</reference>
<evidence type="ECO:0000256" key="1">
    <source>
        <dbReference type="SAM" id="Coils"/>
    </source>
</evidence>
<keyword evidence="4" id="KW-1185">Reference proteome</keyword>
<dbReference type="EMBL" id="JAAGYR010000003">
    <property type="protein sequence ID" value="NEN75227.1"/>
    <property type="molecule type" value="Genomic_DNA"/>
</dbReference>
<evidence type="ECO:0000313" key="4">
    <source>
        <dbReference type="Proteomes" id="UP000477651"/>
    </source>
</evidence>
<dbReference type="Gene3D" id="1.20.120.20">
    <property type="entry name" value="Apolipoprotein"/>
    <property type="match status" value="1"/>
</dbReference>
<feature type="coiled-coil region" evidence="1">
    <location>
        <begin position="28"/>
        <end position="99"/>
    </location>
</feature>
<accession>A0A6L9Y5P3</accession>
<evidence type="ECO:0000256" key="2">
    <source>
        <dbReference type="SAM" id="SignalP"/>
    </source>
</evidence>
<dbReference type="RefSeq" id="WP_163763936.1">
    <property type="nucleotide sequence ID" value="NZ_JAAGYR010000003.1"/>
</dbReference>
<feature type="chain" id="PRO_5026860816" description="Lipoprotein" evidence="2">
    <location>
        <begin position="26"/>
        <end position="248"/>
    </location>
</feature>
<feature type="coiled-coil region" evidence="1">
    <location>
        <begin position="203"/>
        <end position="244"/>
    </location>
</feature>
<evidence type="ECO:0000313" key="3">
    <source>
        <dbReference type="EMBL" id="NEN75227.1"/>
    </source>
</evidence>
<dbReference type="SUPFAM" id="SSF47162">
    <property type="entry name" value="Apolipoprotein"/>
    <property type="match status" value="1"/>
</dbReference>
<protein>
    <recommendedName>
        <fullName evidence="5">Lipoprotein</fullName>
    </recommendedName>
</protein>
<feature type="signal peptide" evidence="2">
    <location>
        <begin position="1"/>
        <end position="25"/>
    </location>
</feature>
<dbReference type="AlphaFoldDB" id="A0A6L9Y5P3"/>
<dbReference type="Proteomes" id="UP000477651">
    <property type="component" value="Unassembled WGS sequence"/>
</dbReference>
<gene>
    <name evidence="3" type="ORF">F9B74_02645</name>
</gene>
<evidence type="ECO:0008006" key="5">
    <source>
        <dbReference type="Google" id="ProtNLM"/>
    </source>
</evidence>
<dbReference type="PROSITE" id="PS51257">
    <property type="entry name" value="PROKAR_LIPOPROTEIN"/>
    <property type="match status" value="1"/>
</dbReference>
<keyword evidence="2" id="KW-0732">Signal</keyword>
<sequence length="248" mass="26803">MMKNLLKVTSGAALALLLVACSQESDPVKDAKEKVSAVTQDAKEAVSNAAESAKEAVSDAAESAKEAVSNATESAKEAVSNATEEVKEVVSNVADETKEAVSSVTEGVTDKIAEVTGDPAADLKKLLEWGNEKQAEQQTLQQQAQAAFESQDESKIQEMIQKYSASIEEMKQSLASVDIKSDVIKPLKTKLEETLVSSEEVMKRSAETIRNRTEENIQLLQAAIDKTVKQANELQALQTELQEKFSVK</sequence>
<comment type="caution">
    <text evidence="3">The sequence shown here is derived from an EMBL/GenBank/DDBJ whole genome shotgun (WGS) entry which is preliminary data.</text>
</comment>
<organism evidence="3 4">
    <name type="scientific">Pelistega ratti</name>
    <dbReference type="NCBI Taxonomy" id="2652177"/>
    <lineage>
        <taxon>Bacteria</taxon>
        <taxon>Pseudomonadati</taxon>
        <taxon>Pseudomonadota</taxon>
        <taxon>Betaproteobacteria</taxon>
        <taxon>Burkholderiales</taxon>
        <taxon>Alcaligenaceae</taxon>
        <taxon>Pelistega</taxon>
    </lineage>
</organism>